<evidence type="ECO:0000259" key="12">
    <source>
        <dbReference type="PROSITE" id="PS50181"/>
    </source>
</evidence>
<dbReference type="PANTHER" id="PTHR23076:SF111">
    <property type="entry name" value="INACTIVE ATP-DEPENDENT ZINC METALLOPROTEASE FTSHI 1, CHLOROPLASTIC-RELATED"/>
    <property type="match status" value="1"/>
</dbReference>
<evidence type="ECO:0000256" key="5">
    <source>
        <dbReference type="ARBA" id="ARBA00022741"/>
    </source>
</evidence>
<dbReference type="Gene3D" id="3.10.450.50">
    <property type="match status" value="1"/>
</dbReference>
<dbReference type="GO" id="GO:0009507">
    <property type="term" value="C:chloroplast"/>
    <property type="evidence" value="ECO:0007669"/>
    <property type="project" value="TreeGrafter"/>
</dbReference>
<keyword evidence="14" id="KW-1185">Reference proteome</keyword>
<dbReference type="Gene3D" id="1.10.8.60">
    <property type="match status" value="1"/>
</dbReference>
<reference evidence="13" key="2">
    <citation type="submission" date="2020-08" db="EMBL/GenBank/DDBJ databases">
        <title>Plant Genome Project.</title>
        <authorList>
            <person name="Zhang R.-G."/>
        </authorList>
    </citation>
    <scope>NUCLEOTIDE SEQUENCE</scope>
    <source>
        <strain evidence="13">Huo1</strain>
        <tissue evidence="13">Leaf</tissue>
    </source>
</reference>
<evidence type="ECO:0000313" key="14">
    <source>
        <dbReference type="Proteomes" id="UP000298416"/>
    </source>
</evidence>
<feature type="transmembrane region" description="Helical" evidence="11">
    <location>
        <begin position="292"/>
        <end position="325"/>
    </location>
</feature>
<protein>
    <recommendedName>
        <fullName evidence="12">F-box domain-containing protein</fullName>
    </recommendedName>
</protein>
<evidence type="ECO:0000256" key="8">
    <source>
        <dbReference type="ARBA" id="ARBA00022946"/>
    </source>
</evidence>
<evidence type="ECO:0000256" key="9">
    <source>
        <dbReference type="ARBA" id="ARBA00022989"/>
    </source>
</evidence>
<dbReference type="SUPFAM" id="SSF140990">
    <property type="entry name" value="FtsH protease domain-like"/>
    <property type="match status" value="1"/>
</dbReference>
<evidence type="ECO:0000256" key="6">
    <source>
        <dbReference type="ARBA" id="ARBA00022801"/>
    </source>
</evidence>
<dbReference type="InterPro" id="IPR037219">
    <property type="entry name" value="Peptidase_M41-like"/>
</dbReference>
<dbReference type="EMBL" id="PNBA02000021">
    <property type="protein sequence ID" value="KAG6387781.1"/>
    <property type="molecule type" value="Genomic_DNA"/>
</dbReference>
<gene>
    <name evidence="13" type="ORF">SASPL_152975</name>
</gene>
<dbReference type="PROSITE" id="PS50181">
    <property type="entry name" value="FBOX"/>
    <property type="match status" value="1"/>
</dbReference>
<organism evidence="13">
    <name type="scientific">Salvia splendens</name>
    <name type="common">Scarlet sage</name>
    <dbReference type="NCBI Taxonomy" id="180675"/>
    <lineage>
        <taxon>Eukaryota</taxon>
        <taxon>Viridiplantae</taxon>
        <taxon>Streptophyta</taxon>
        <taxon>Embryophyta</taxon>
        <taxon>Tracheophyta</taxon>
        <taxon>Spermatophyta</taxon>
        <taxon>Magnoliopsida</taxon>
        <taxon>eudicotyledons</taxon>
        <taxon>Gunneridae</taxon>
        <taxon>Pentapetalae</taxon>
        <taxon>asterids</taxon>
        <taxon>lamiids</taxon>
        <taxon>Lamiales</taxon>
        <taxon>Lamiaceae</taxon>
        <taxon>Nepetoideae</taxon>
        <taxon>Mentheae</taxon>
        <taxon>Salviinae</taxon>
        <taxon>Salvia</taxon>
        <taxon>Salvia subgen. Calosphace</taxon>
        <taxon>core Calosphace</taxon>
    </lineage>
</organism>
<dbReference type="Gene3D" id="1.20.1280.50">
    <property type="match status" value="1"/>
</dbReference>
<evidence type="ECO:0000256" key="3">
    <source>
        <dbReference type="ARBA" id="ARBA00022670"/>
    </source>
</evidence>
<dbReference type="SUPFAM" id="SSF52540">
    <property type="entry name" value="P-loop containing nucleoside triphosphate hydrolases"/>
    <property type="match status" value="1"/>
</dbReference>
<name>A0A8X8W4X1_SALSN</name>
<dbReference type="Pfam" id="PF00004">
    <property type="entry name" value="AAA"/>
    <property type="match status" value="1"/>
</dbReference>
<feature type="domain" description="F-box" evidence="12">
    <location>
        <begin position="981"/>
        <end position="1027"/>
    </location>
</feature>
<dbReference type="PANTHER" id="PTHR23076">
    <property type="entry name" value="METALLOPROTEASE M41 FTSH"/>
    <property type="match status" value="1"/>
</dbReference>
<evidence type="ECO:0000256" key="11">
    <source>
        <dbReference type="SAM" id="Phobius"/>
    </source>
</evidence>
<keyword evidence="7" id="KW-0067">ATP-binding</keyword>
<dbReference type="SMART" id="SM00382">
    <property type="entry name" value="AAA"/>
    <property type="match status" value="1"/>
</dbReference>
<comment type="similarity">
    <text evidence="1">In the C-terminal section; belongs to the peptidase M41 family.</text>
</comment>
<keyword evidence="8" id="KW-0809">Transit peptide</keyword>
<dbReference type="CDD" id="cd19501">
    <property type="entry name" value="RecA-like_FtsH"/>
    <property type="match status" value="1"/>
</dbReference>
<dbReference type="GO" id="GO:0045037">
    <property type="term" value="P:protein import into chloroplast stroma"/>
    <property type="evidence" value="ECO:0007669"/>
    <property type="project" value="TreeGrafter"/>
</dbReference>
<dbReference type="FunFam" id="1.20.58.760:FF:000011">
    <property type="entry name" value="Probable inactive ATP-dependent zinc metalloprotease FTSHI 1, chloroplastic"/>
    <property type="match status" value="1"/>
</dbReference>
<dbReference type="Proteomes" id="UP000298416">
    <property type="component" value="Unassembled WGS sequence"/>
</dbReference>
<dbReference type="SUPFAM" id="SSF81383">
    <property type="entry name" value="F-box domain"/>
    <property type="match status" value="1"/>
</dbReference>
<reference evidence="13" key="1">
    <citation type="submission" date="2018-01" db="EMBL/GenBank/DDBJ databases">
        <authorList>
            <person name="Mao J.F."/>
        </authorList>
    </citation>
    <scope>NUCLEOTIDE SEQUENCE</scope>
    <source>
        <strain evidence="13">Huo1</strain>
        <tissue evidence="13">Leaf</tissue>
    </source>
</reference>
<evidence type="ECO:0000256" key="10">
    <source>
        <dbReference type="ARBA" id="ARBA00023136"/>
    </source>
</evidence>
<dbReference type="InterPro" id="IPR037401">
    <property type="entry name" value="SnoaL-like"/>
</dbReference>
<dbReference type="FunFam" id="1.10.8.60:FF:000083">
    <property type="entry name" value="ATP-dependent zinc metalloprotease FtsH"/>
    <property type="match status" value="1"/>
</dbReference>
<keyword evidence="3" id="KW-0645">Protease</keyword>
<dbReference type="CDD" id="cd22117">
    <property type="entry name" value="F-box_FBXL4"/>
    <property type="match status" value="1"/>
</dbReference>
<dbReference type="InterPro" id="IPR003959">
    <property type="entry name" value="ATPase_AAA_core"/>
</dbReference>
<evidence type="ECO:0000256" key="7">
    <source>
        <dbReference type="ARBA" id="ARBA00022840"/>
    </source>
</evidence>
<comment type="similarity">
    <text evidence="2">In the N-terminal section; belongs to the AAA ATPase family.</text>
</comment>
<dbReference type="InterPro" id="IPR041569">
    <property type="entry name" value="AAA_lid_3"/>
</dbReference>
<dbReference type="Pfam" id="PF17862">
    <property type="entry name" value="AAA_lid_3"/>
    <property type="match status" value="1"/>
</dbReference>
<keyword evidence="4 11" id="KW-0812">Transmembrane</keyword>
<evidence type="ECO:0000256" key="1">
    <source>
        <dbReference type="ARBA" id="ARBA00010044"/>
    </source>
</evidence>
<dbReference type="GO" id="GO:0004222">
    <property type="term" value="F:metalloendopeptidase activity"/>
    <property type="evidence" value="ECO:0007669"/>
    <property type="project" value="InterPro"/>
</dbReference>
<dbReference type="FunFam" id="3.40.50.300:FF:000352">
    <property type="entry name" value="ATP-dependent zinc metalloprotease FTSH 7, chloroplastic"/>
    <property type="match status" value="1"/>
</dbReference>
<keyword evidence="9 11" id="KW-1133">Transmembrane helix</keyword>
<dbReference type="GO" id="GO:0004176">
    <property type="term" value="F:ATP-dependent peptidase activity"/>
    <property type="evidence" value="ECO:0007669"/>
    <property type="project" value="InterPro"/>
</dbReference>
<dbReference type="SUPFAM" id="SSF54427">
    <property type="entry name" value="NTF2-like"/>
    <property type="match status" value="1"/>
</dbReference>
<evidence type="ECO:0000313" key="13">
    <source>
        <dbReference type="EMBL" id="KAG6387781.1"/>
    </source>
</evidence>
<feature type="transmembrane region" description="Helical" evidence="11">
    <location>
        <begin position="378"/>
        <end position="397"/>
    </location>
</feature>
<dbReference type="GO" id="GO:0005524">
    <property type="term" value="F:ATP binding"/>
    <property type="evidence" value="ECO:0007669"/>
    <property type="project" value="UniProtKB-KW"/>
</dbReference>
<evidence type="ECO:0000256" key="2">
    <source>
        <dbReference type="ARBA" id="ARBA00010550"/>
    </source>
</evidence>
<accession>A0A8X8W4X1</accession>
<keyword evidence="10 11" id="KW-0472">Membrane</keyword>
<dbReference type="InterPro" id="IPR032710">
    <property type="entry name" value="NTF2-like_dom_sf"/>
</dbReference>
<dbReference type="InterPro" id="IPR001810">
    <property type="entry name" value="F-box_dom"/>
</dbReference>
<keyword evidence="5" id="KW-0547">Nucleotide-binding</keyword>
<dbReference type="Pfam" id="PF12937">
    <property type="entry name" value="F-box-like"/>
    <property type="match status" value="1"/>
</dbReference>
<keyword evidence="6" id="KW-0378">Hydrolase</keyword>
<comment type="caution">
    <text evidence="13">The sequence shown here is derived from an EMBL/GenBank/DDBJ whole genome shotgun (WGS) entry which is preliminary data.</text>
</comment>
<dbReference type="GO" id="GO:0006508">
    <property type="term" value="P:proteolysis"/>
    <property type="evidence" value="ECO:0007669"/>
    <property type="project" value="UniProtKB-KW"/>
</dbReference>
<dbReference type="AlphaFoldDB" id="A0A8X8W4X1"/>
<dbReference type="InterPro" id="IPR027417">
    <property type="entry name" value="P-loop_NTPase"/>
</dbReference>
<dbReference type="Pfam" id="PF01434">
    <property type="entry name" value="Peptidase_M41"/>
    <property type="match status" value="1"/>
</dbReference>
<dbReference type="GO" id="GO:0016887">
    <property type="term" value="F:ATP hydrolysis activity"/>
    <property type="evidence" value="ECO:0007669"/>
    <property type="project" value="InterPro"/>
</dbReference>
<dbReference type="Gene3D" id="1.20.58.760">
    <property type="entry name" value="Peptidase M41"/>
    <property type="match status" value="1"/>
</dbReference>
<dbReference type="InterPro" id="IPR036047">
    <property type="entry name" value="F-box-like_dom_sf"/>
</dbReference>
<sequence length="1185" mass="133565">MYSAPLGTSKPLIHFPTVFPSQRTRKNLYFSLKPAKRVQLNCHPRVFIPKASSNSTSSANSGAGDEDFVTRVLRENPSQIEPKYLIGDKLYTLKEKESLSKKGFNERVQGIMNRLNLKALVGGSVKESGGESNNVKPEKEVYLKDLLREYKGKLFVPEQVFVGNLSEEDEFDKNVKELPKMSYEDFRKYMNSDKVKLVNFKEDGGVPYGDALYRDFVVDLKEIPGETSLHRTKWAMRLDEEQVQDLLETYDGPRNEVEKQTLAWVGKLPEYPHPIASKISSRVMVELGMLTAAMAAAAVVVGGFLASAVFAATTFVFGVTAYVIWPLTKPFLKLFLGLTFGVLERIWDNLAEYLGDGAVTSKLYELYTFGGVSASIEMLKPIMLVFVTMVLLVRFTLSRRPKNFRKWDIWQGIEFSQSKPQARGSTGVMFNDVAGIEEAVEELQELVRYLKNPELFDKMGIKPPHGVLLEGPPGCGKTLVAKAIAGEAGVPFYQMAGSEFVEVLVGVGSARIRDLFKRAKVNKPSVIFIDEIDALATRRQGAFQESSDDMYNAFTQERETTLNQLLIELDGFDTGKGVIFLGATNRMDLLDPALLRPGRFDRKIRIRPPNAKGRLEILKVHARKVKLSNTVDLSTYANNLPGWSGAKLAQLLQEAALVAVRKSHTAILQSDMDDAVDRLTVGPKRVGIDLGHQGQCRRATVEVGTALTSHLLRRCENAKVERCDRVSIDPRGQTLSQVVFHRLDDESYIFERYPQLLHRLQVLLGGRAAEEVIFGRDTSKASVSYLADASWLARKIISIWNLENPMTVHGEPPPWRKRSKFVGPRIDFEGSLYDDYDLIEPPVNFKMDDDIARRTEKLMQDMYGKTVSLLKQHNAALLKTVKVLVDQRELTGEEIDFIIENYPPQTPTSLVLEEREPGSLPFFQQDLALLPTVFCGFPEGQVRTELREPEEIGGVEMAVQVNEGATENGGVEKPVERQSGASMIEQLMPEITTHALSYLDYRSLCRLSMTNSHMRKAANDDNAWKALYRKDFTSEQDNVTPPNGWKAYYAATRAVVTANAEFFRRVRERLVQGMRQFWLHADYVKCFHPNGDSFSGYNAVMGSWQILLGREDVAAFQIQDVRVRVMSNVAWMTMKVYHEIVPGLFNMTNIYELHDGRWYMVHYHCSEFVWLGGGGHGHGQQPVHV</sequence>
<proteinExistence type="inferred from homology"/>
<dbReference type="InterPro" id="IPR003593">
    <property type="entry name" value="AAA+_ATPase"/>
</dbReference>
<evidence type="ECO:0000256" key="4">
    <source>
        <dbReference type="ARBA" id="ARBA00022692"/>
    </source>
</evidence>
<dbReference type="Gene3D" id="3.40.50.300">
    <property type="entry name" value="P-loop containing nucleotide triphosphate hydrolases"/>
    <property type="match status" value="1"/>
</dbReference>
<dbReference type="Pfam" id="PF13474">
    <property type="entry name" value="SnoaL_3"/>
    <property type="match status" value="1"/>
</dbReference>
<dbReference type="InterPro" id="IPR000642">
    <property type="entry name" value="Peptidase_M41"/>
</dbReference>